<protein>
    <submittedName>
        <fullName evidence="2">Dinitrogenase iron-molybdenum cofactor</fullName>
    </submittedName>
</protein>
<evidence type="ECO:0000313" key="2">
    <source>
        <dbReference type="EMBL" id="EEZ61850.1"/>
    </source>
</evidence>
<dbReference type="STRING" id="649764.HMPREF0762_00484"/>
<evidence type="ECO:0000313" key="3">
    <source>
        <dbReference type="Proteomes" id="UP000006001"/>
    </source>
</evidence>
<comment type="caution">
    <text evidence="2">The sequence shown here is derived from an EMBL/GenBank/DDBJ whole genome shotgun (WGS) entry which is preliminary data.</text>
</comment>
<evidence type="ECO:0000259" key="1">
    <source>
        <dbReference type="Pfam" id="PF02579"/>
    </source>
</evidence>
<dbReference type="RefSeq" id="WP_006361739.1">
    <property type="nucleotide sequence ID" value="NZ_GG700630.1"/>
</dbReference>
<dbReference type="Proteomes" id="UP000006001">
    <property type="component" value="Unassembled WGS sequence"/>
</dbReference>
<dbReference type="EMBL" id="ACUX02000005">
    <property type="protein sequence ID" value="EEZ61850.1"/>
    <property type="molecule type" value="Genomic_DNA"/>
</dbReference>
<dbReference type="SUPFAM" id="SSF53146">
    <property type="entry name" value="Nitrogenase accessory factor-like"/>
    <property type="match status" value="1"/>
</dbReference>
<dbReference type="InterPro" id="IPR036105">
    <property type="entry name" value="DiNase_FeMo-co_biosyn_sf"/>
</dbReference>
<dbReference type="Gene3D" id="3.30.420.130">
    <property type="entry name" value="Dinitrogenase iron-molybdenum cofactor biosynthesis domain"/>
    <property type="match status" value="1"/>
</dbReference>
<dbReference type="PANTHER" id="PTHR42983">
    <property type="entry name" value="DINITROGENASE IRON-MOLYBDENUM COFACTOR PROTEIN-RELATED"/>
    <property type="match status" value="1"/>
</dbReference>
<name>D0WFG6_SLAES</name>
<dbReference type="OrthoDB" id="280278at2"/>
<accession>D0WFG6</accession>
<keyword evidence="3" id="KW-1185">Reference proteome</keyword>
<dbReference type="Pfam" id="PF02579">
    <property type="entry name" value="Nitro_FeMo-Co"/>
    <property type="match status" value="1"/>
</dbReference>
<feature type="domain" description="Dinitrogenase iron-molybdenum cofactor biosynthesis" evidence="1">
    <location>
        <begin position="11"/>
        <end position="98"/>
    </location>
</feature>
<reference evidence="2" key="1">
    <citation type="submission" date="2009-10" db="EMBL/GenBank/DDBJ databases">
        <authorList>
            <person name="Weinstock G."/>
            <person name="Sodergren E."/>
            <person name="Clifton S."/>
            <person name="Fulton L."/>
            <person name="Fulton B."/>
            <person name="Courtney L."/>
            <person name="Fronick C."/>
            <person name="Harrison M."/>
            <person name="Strong C."/>
            <person name="Farmer C."/>
            <person name="Delahaunty K."/>
            <person name="Markovic C."/>
            <person name="Hall O."/>
            <person name="Minx P."/>
            <person name="Tomlinson C."/>
            <person name="Mitreva M."/>
            <person name="Nelson J."/>
            <person name="Hou S."/>
            <person name="Wollam A."/>
            <person name="Pepin K.H."/>
            <person name="Johnson M."/>
            <person name="Bhonagiri V."/>
            <person name="Nash W.E."/>
            <person name="Warren W."/>
            <person name="Chinwalla A."/>
            <person name="Mardis E.R."/>
            <person name="Wilson R.K."/>
        </authorList>
    </citation>
    <scope>NUCLEOTIDE SEQUENCE [LARGE SCALE GENOMIC DNA]</scope>
    <source>
        <strain evidence="2">ATCC 700122</strain>
    </source>
</reference>
<sequence>MTETIAIPYDNGNIDQHFGHAAQYKIYDVENGAITASRVIEDEGEGHARKIATMLGLGVTTVICGGIGMPAIEGMQKKDVEIYTSISGDADEAVKKYLSGDLPHIIKGHTHGAGGCHHEH</sequence>
<dbReference type="PANTHER" id="PTHR42983:SF1">
    <property type="entry name" value="IRON-MOLYBDENUM PROTEIN"/>
    <property type="match status" value="1"/>
</dbReference>
<dbReference type="InterPro" id="IPR003731">
    <property type="entry name" value="Di-Nase_FeMo-co_biosynth"/>
</dbReference>
<organism evidence="2 3">
    <name type="scientific">Slackia exigua (strain ATCC 700122 / DSM 15923 / CIP 105133 / JCM 11022 / KCTC 5966 / S-7)</name>
    <dbReference type="NCBI Taxonomy" id="649764"/>
    <lineage>
        <taxon>Bacteria</taxon>
        <taxon>Bacillati</taxon>
        <taxon>Actinomycetota</taxon>
        <taxon>Coriobacteriia</taxon>
        <taxon>Eggerthellales</taxon>
        <taxon>Eggerthellaceae</taxon>
        <taxon>Slackia</taxon>
    </lineage>
</organism>
<dbReference type="GeneID" id="85007115"/>
<proteinExistence type="predicted"/>
<dbReference type="eggNOG" id="COG1433">
    <property type="taxonomic scope" value="Bacteria"/>
</dbReference>
<dbReference type="AlphaFoldDB" id="D0WFG6"/>
<dbReference type="HOGENOM" id="CLU_104194_2_0_11"/>
<gene>
    <name evidence="2" type="ORF">HMPREF0762_00484</name>
</gene>